<feature type="non-terminal residue" evidence="2">
    <location>
        <position position="1"/>
    </location>
</feature>
<organism evidence="2">
    <name type="scientific">uncultured Elusimicrobium sp</name>
    <dbReference type="NCBI Taxonomy" id="575659"/>
    <lineage>
        <taxon>Bacteria</taxon>
        <taxon>Pseudomonadati</taxon>
        <taxon>Elusimicrobiota</taxon>
        <taxon>Elusimicrobia</taxon>
        <taxon>Elusimicrobiales</taxon>
        <taxon>Elusimicrobiaceae</taxon>
        <taxon>Elusimicrobium</taxon>
        <taxon>environmental samples</taxon>
    </lineage>
</organism>
<proteinExistence type="predicted"/>
<keyword evidence="1" id="KW-0378">Hydrolase</keyword>
<dbReference type="GO" id="GO:0004553">
    <property type="term" value="F:hydrolase activity, hydrolyzing O-glycosyl compounds"/>
    <property type="evidence" value="ECO:0007669"/>
    <property type="project" value="InterPro"/>
</dbReference>
<evidence type="ECO:0000256" key="1">
    <source>
        <dbReference type="ARBA" id="ARBA00022801"/>
    </source>
</evidence>
<name>A0A060BN04_9BACT</name>
<dbReference type="EMBL" id="KF117024">
    <property type="protein sequence ID" value="AIA84274.1"/>
    <property type="molecule type" value="Genomic_DNA"/>
</dbReference>
<dbReference type="InterPro" id="IPR036881">
    <property type="entry name" value="Glyco_hydro_3_C_sf"/>
</dbReference>
<dbReference type="AlphaFoldDB" id="A0A060BN04"/>
<protein>
    <submittedName>
        <fullName evidence="2">CAZy families GH3 protein</fullName>
    </submittedName>
</protein>
<dbReference type="Gene3D" id="3.40.50.1700">
    <property type="entry name" value="Glycoside hydrolase family 3 C-terminal domain"/>
    <property type="match status" value="1"/>
</dbReference>
<accession>A0A060BN04</accession>
<sequence>YTASVNPGTAEKERARDCARRADYTLAGSFQWAAKPYASQIDAIEEVLAAAGGNGVLVSLMSPYDIRFYPRVKTALAAFGVTDYSMLSVAEILLG</sequence>
<evidence type="ECO:0000313" key="2">
    <source>
        <dbReference type="EMBL" id="AIA84274.1"/>
    </source>
</evidence>
<feature type="non-terminal residue" evidence="2">
    <location>
        <position position="95"/>
    </location>
</feature>
<dbReference type="GO" id="GO:0005975">
    <property type="term" value="P:carbohydrate metabolic process"/>
    <property type="evidence" value="ECO:0007669"/>
    <property type="project" value="InterPro"/>
</dbReference>
<reference evidence="2" key="1">
    <citation type="journal article" date="2013" name="Environ. Microbiol.">
        <title>Seasonally variable intestinal metagenomes of the red palm weevil (Rhynchophorus ferrugineus).</title>
        <authorList>
            <person name="Jia S."/>
            <person name="Zhang X."/>
            <person name="Zhang G."/>
            <person name="Yin A."/>
            <person name="Zhang S."/>
            <person name="Li F."/>
            <person name="Wang L."/>
            <person name="Zhao D."/>
            <person name="Yun Q."/>
            <person name="Tala"/>
            <person name="Wang J."/>
            <person name="Sun G."/>
            <person name="Baabdullah M."/>
            <person name="Yu X."/>
            <person name="Hu S."/>
            <person name="Al-Mssallem I.S."/>
            <person name="Yu J."/>
        </authorList>
    </citation>
    <scope>NUCLEOTIDE SEQUENCE</scope>
</reference>